<dbReference type="SUPFAM" id="SSF46689">
    <property type="entry name" value="Homeodomain-like"/>
    <property type="match status" value="1"/>
</dbReference>
<keyword evidence="5" id="KW-0804">Transcription</keyword>
<evidence type="ECO:0000259" key="9">
    <source>
        <dbReference type="PROSITE" id="PS51294"/>
    </source>
</evidence>
<dbReference type="GO" id="GO:0080090">
    <property type="term" value="P:regulation of primary metabolic process"/>
    <property type="evidence" value="ECO:0007669"/>
    <property type="project" value="UniProtKB-ARBA"/>
</dbReference>
<dbReference type="InterPro" id="IPR009057">
    <property type="entry name" value="Homeodomain-like_sf"/>
</dbReference>
<dbReference type="Proteomes" id="UP001187471">
    <property type="component" value="Unassembled WGS sequence"/>
</dbReference>
<dbReference type="GO" id="GO:0005634">
    <property type="term" value="C:nucleus"/>
    <property type="evidence" value="ECO:0007669"/>
    <property type="project" value="UniProtKB-SubCell"/>
</dbReference>
<keyword evidence="6" id="KW-0539">Nucleus</keyword>
<dbReference type="EMBL" id="JAVXUO010001850">
    <property type="protein sequence ID" value="KAK2978655.1"/>
    <property type="molecule type" value="Genomic_DNA"/>
</dbReference>
<organism evidence="10 11">
    <name type="scientific">Escallonia rubra</name>
    <dbReference type="NCBI Taxonomy" id="112253"/>
    <lineage>
        <taxon>Eukaryota</taxon>
        <taxon>Viridiplantae</taxon>
        <taxon>Streptophyta</taxon>
        <taxon>Embryophyta</taxon>
        <taxon>Tracheophyta</taxon>
        <taxon>Spermatophyta</taxon>
        <taxon>Magnoliopsida</taxon>
        <taxon>eudicotyledons</taxon>
        <taxon>Gunneridae</taxon>
        <taxon>Pentapetalae</taxon>
        <taxon>asterids</taxon>
        <taxon>campanulids</taxon>
        <taxon>Escalloniales</taxon>
        <taxon>Escalloniaceae</taxon>
        <taxon>Escallonia</taxon>
    </lineage>
</organism>
<protein>
    <submittedName>
        <fullName evidence="10">Uncharacterized protein</fullName>
    </submittedName>
</protein>
<sequence length="311" mass="34978">MHLTGHLKGRRGFAVFCAVPSPLHLPFSLSFCLPPHNLGRDCFEPSVYRKLKLMGRAPCCSKVGFHRGAWSVQEDRLLTDFIQAHGESRWTSLASRAGLSRCGKSCRLRWKNYLRPGIKRGNFAPDEEDLIIRLHSLLGNRWSLIAGRLPGRTDNEIKNHWNTRLSKRLPNSHETTNVPKRAEKPKPRKKPSSTSTTTKRTKEEKRNTSTPGSSDGGKINESTKISTSAVAFTNNTNDSDNVVSLFSSTSMGEVDTDVWDVLWPLFNLEETNGGDHQDILLSDCDLSVQRSLLLTAHADLEKLYDEYLHLL</sequence>
<dbReference type="PROSITE" id="PS50090">
    <property type="entry name" value="MYB_LIKE"/>
    <property type="match status" value="2"/>
</dbReference>
<dbReference type="GO" id="GO:0051707">
    <property type="term" value="P:response to other organism"/>
    <property type="evidence" value="ECO:0007669"/>
    <property type="project" value="UniProtKB-ARBA"/>
</dbReference>
<dbReference type="PANTHER" id="PTHR47999:SF96">
    <property type="entry name" value="TRANSCRIPTION REPRESSOR MYB6-LIKE"/>
    <property type="match status" value="1"/>
</dbReference>
<proteinExistence type="predicted"/>
<evidence type="ECO:0000256" key="3">
    <source>
        <dbReference type="ARBA" id="ARBA00023015"/>
    </source>
</evidence>
<reference evidence="10" key="1">
    <citation type="submission" date="2022-12" db="EMBL/GenBank/DDBJ databases">
        <title>Draft genome assemblies for two species of Escallonia (Escalloniales).</title>
        <authorList>
            <person name="Chanderbali A."/>
            <person name="Dervinis C."/>
            <person name="Anghel I."/>
            <person name="Soltis D."/>
            <person name="Soltis P."/>
            <person name="Zapata F."/>
        </authorList>
    </citation>
    <scope>NUCLEOTIDE SEQUENCE</scope>
    <source>
        <strain evidence="10">UCBG92.1500</strain>
        <tissue evidence="10">Leaf</tissue>
    </source>
</reference>
<accession>A0AA88RRA9</accession>
<evidence type="ECO:0000256" key="5">
    <source>
        <dbReference type="ARBA" id="ARBA00023163"/>
    </source>
</evidence>
<feature type="region of interest" description="Disordered" evidence="7">
    <location>
        <begin position="160"/>
        <end position="221"/>
    </location>
</feature>
<evidence type="ECO:0000256" key="2">
    <source>
        <dbReference type="ARBA" id="ARBA00022737"/>
    </source>
</evidence>
<evidence type="ECO:0000256" key="4">
    <source>
        <dbReference type="ARBA" id="ARBA00023125"/>
    </source>
</evidence>
<evidence type="ECO:0000259" key="8">
    <source>
        <dbReference type="PROSITE" id="PS50090"/>
    </source>
</evidence>
<dbReference type="FunFam" id="1.10.10.60:FF:000394">
    <property type="entry name" value="MYB transcription factor"/>
    <property type="match status" value="1"/>
</dbReference>
<evidence type="ECO:0000256" key="6">
    <source>
        <dbReference type="ARBA" id="ARBA00023242"/>
    </source>
</evidence>
<comment type="subcellular location">
    <subcellularLocation>
        <location evidence="1">Nucleus</location>
    </subcellularLocation>
</comment>
<feature type="domain" description="HTH myb-type" evidence="9">
    <location>
        <begin position="115"/>
        <end position="169"/>
    </location>
</feature>
<dbReference type="GO" id="GO:0000976">
    <property type="term" value="F:transcription cis-regulatory region binding"/>
    <property type="evidence" value="ECO:0007669"/>
    <property type="project" value="UniProtKB-ARBA"/>
</dbReference>
<dbReference type="Gene3D" id="1.10.10.60">
    <property type="entry name" value="Homeodomain-like"/>
    <property type="match status" value="2"/>
</dbReference>
<keyword evidence="4" id="KW-0238">DNA-binding</keyword>
<evidence type="ECO:0000256" key="1">
    <source>
        <dbReference type="ARBA" id="ARBA00004123"/>
    </source>
</evidence>
<keyword evidence="3" id="KW-0805">Transcription regulation</keyword>
<feature type="domain" description="Myb-like" evidence="8">
    <location>
        <begin position="115"/>
        <end position="165"/>
    </location>
</feature>
<dbReference type="PROSITE" id="PS51294">
    <property type="entry name" value="HTH_MYB"/>
    <property type="match status" value="2"/>
</dbReference>
<evidence type="ECO:0000313" key="10">
    <source>
        <dbReference type="EMBL" id="KAK2978655.1"/>
    </source>
</evidence>
<dbReference type="SMART" id="SM00717">
    <property type="entry name" value="SANT"/>
    <property type="match status" value="2"/>
</dbReference>
<feature type="domain" description="HTH myb-type" evidence="9">
    <location>
        <begin position="62"/>
        <end position="114"/>
    </location>
</feature>
<dbReference type="AlphaFoldDB" id="A0AA88RRA9"/>
<dbReference type="PANTHER" id="PTHR47999">
    <property type="entry name" value="TRANSCRIPTION FACTOR MYB8-RELATED-RELATED"/>
    <property type="match status" value="1"/>
</dbReference>
<dbReference type="Pfam" id="PF00249">
    <property type="entry name" value="Myb_DNA-binding"/>
    <property type="match status" value="2"/>
</dbReference>
<keyword evidence="11" id="KW-1185">Reference proteome</keyword>
<dbReference type="InterPro" id="IPR001005">
    <property type="entry name" value="SANT/Myb"/>
</dbReference>
<keyword evidence="2" id="KW-0677">Repeat</keyword>
<evidence type="ECO:0000256" key="7">
    <source>
        <dbReference type="SAM" id="MobiDB-lite"/>
    </source>
</evidence>
<feature type="domain" description="Myb-like" evidence="8">
    <location>
        <begin position="62"/>
        <end position="114"/>
    </location>
</feature>
<evidence type="ECO:0000313" key="11">
    <source>
        <dbReference type="Proteomes" id="UP001187471"/>
    </source>
</evidence>
<dbReference type="FunFam" id="1.10.10.60:FF:000001">
    <property type="entry name" value="MYB-related transcription factor"/>
    <property type="match status" value="1"/>
</dbReference>
<name>A0AA88RRA9_9ASTE</name>
<gene>
    <name evidence="10" type="ORF">RJ640_019112</name>
</gene>
<comment type="caution">
    <text evidence="10">The sequence shown here is derived from an EMBL/GenBank/DDBJ whole genome shotgun (WGS) entry which is preliminary data.</text>
</comment>
<dbReference type="InterPro" id="IPR015495">
    <property type="entry name" value="Myb_TF_plants"/>
</dbReference>
<dbReference type="InterPro" id="IPR017930">
    <property type="entry name" value="Myb_dom"/>
</dbReference>
<dbReference type="CDD" id="cd00167">
    <property type="entry name" value="SANT"/>
    <property type="match status" value="2"/>
</dbReference>